<dbReference type="Gene3D" id="1.10.630.10">
    <property type="entry name" value="Cytochrome P450"/>
    <property type="match status" value="1"/>
</dbReference>
<reference evidence="7 8" key="1">
    <citation type="submission" date="2012-08" db="EMBL/GenBank/DDBJ databases">
        <title>Oryza genome evolution.</title>
        <authorList>
            <person name="Wing R.A."/>
        </authorList>
    </citation>
    <scope>NUCLEOTIDE SEQUENCE</scope>
</reference>
<evidence type="ECO:0000256" key="6">
    <source>
        <dbReference type="RuleBase" id="RU000461"/>
    </source>
</evidence>
<keyword evidence="8" id="KW-1185">Reference proteome</keyword>
<dbReference type="GO" id="GO:0004497">
    <property type="term" value="F:monooxygenase activity"/>
    <property type="evidence" value="ECO:0007669"/>
    <property type="project" value="UniProtKB-KW"/>
</dbReference>
<comment type="cofactor">
    <cofactor evidence="5">
        <name>heme</name>
        <dbReference type="ChEBI" id="CHEBI:30413"/>
    </cofactor>
</comment>
<organism evidence="7 8">
    <name type="scientific">Leersia perrieri</name>
    <dbReference type="NCBI Taxonomy" id="77586"/>
    <lineage>
        <taxon>Eukaryota</taxon>
        <taxon>Viridiplantae</taxon>
        <taxon>Streptophyta</taxon>
        <taxon>Embryophyta</taxon>
        <taxon>Tracheophyta</taxon>
        <taxon>Spermatophyta</taxon>
        <taxon>Magnoliopsida</taxon>
        <taxon>Liliopsida</taxon>
        <taxon>Poales</taxon>
        <taxon>Poaceae</taxon>
        <taxon>BOP clade</taxon>
        <taxon>Oryzoideae</taxon>
        <taxon>Oryzeae</taxon>
        <taxon>Oryzinae</taxon>
        <taxon>Leersia</taxon>
    </lineage>
</organism>
<sequence length="474" mass="53376">MNKRQANKMALPVGAGMDMAAAAVWSTIAVLLTTAMMVVQIMVKRNDGVAAAKPSLPPVVSITSLIIPVITRGPRAVVDELYRKLGSVFTISFLGMKKMTFLIGPEVLRDFYTRPDTEVHHDAVYQMTVPIFGKGVMYDVDINTRAEQIAFCVEALRPTKLRSNAVTMVRETQVRETMFNDCVRTFHELMDNSMHVISACFPNLPTPRHRRRNMASARLKKLFARAIELRRASGRAEDDVLQRFLESKYRDGRPMSDNEITGMLIALVVGGQHTSYSSLTWTGAFLLTSPKHMPAVVDEQKRLIARHGAEHIDYAVLTEMETLHYCIKETLRMHPPVPMVFRTVRKGFALRTKEGKEYEVPAGHSITCYTGFNHRLSHVYRDPDEYDPERFGPERKEDKAAGKFSFTAFGGGRHACAGEAYGYLQMKAIWSHLLRNFDLELVSPFPEAELNSMTPGPKGKVMVAYKRRKLTAST</sequence>
<dbReference type="GO" id="GO:0005506">
    <property type="term" value="F:iron ion binding"/>
    <property type="evidence" value="ECO:0007669"/>
    <property type="project" value="InterPro"/>
</dbReference>
<evidence type="ECO:0000256" key="2">
    <source>
        <dbReference type="ARBA" id="ARBA00022617"/>
    </source>
</evidence>
<comment type="similarity">
    <text evidence="1 6">Belongs to the cytochrome P450 family.</text>
</comment>
<dbReference type="InterPro" id="IPR036396">
    <property type="entry name" value="Cyt_P450_sf"/>
</dbReference>
<accession>A0A0D9X0F5</accession>
<dbReference type="CDD" id="cd11042">
    <property type="entry name" value="CYP51-like"/>
    <property type="match status" value="1"/>
</dbReference>
<keyword evidence="3 5" id="KW-0479">Metal-binding</keyword>
<keyword evidence="6" id="KW-0503">Monooxygenase</keyword>
<dbReference type="InterPro" id="IPR017972">
    <property type="entry name" value="Cyt_P450_CS"/>
</dbReference>
<dbReference type="SUPFAM" id="SSF48264">
    <property type="entry name" value="Cytochrome P450"/>
    <property type="match status" value="1"/>
</dbReference>
<evidence type="ECO:0008006" key="9">
    <source>
        <dbReference type="Google" id="ProtNLM"/>
    </source>
</evidence>
<dbReference type="GO" id="GO:0016705">
    <property type="term" value="F:oxidoreductase activity, acting on paired donors, with incorporation or reduction of molecular oxygen"/>
    <property type="evidence" value="ECO:0007669"/>
    <property type="project" value="InterPro"/>
</dbReference>
<evidence type="ECO:0000313" key="7">
    <source>
        <dbReference type="EnsemblPlants" id="LPERR07G16350.1"/>
    </source>
</evidence>
<dbReference type="PROSITE" id="PS00086">
    <property type="entry name" value="CYTOCHROME_P450"/>
    <property type="match status" value="1"/>
</dbReference>
<evidence type="ECO:0000256" key="1">
    <source>
        <dbReference type="ARBA" id="ARBA00010617"/>
    </source>
</evidence>
<feature type="binding site" description="axial binding residue" evidence="5">
    <location>
        <position position="416"/>
    </location>
    <ligand>
        <name>heme</name>
        <dbReference type="ChEBI" id="CHEBI:30413"/>
    </ligand>
    <ligandPart>
        <name>Fe</name>
        <dbReference type="ChEBI" id="CHEBI:18248"/>
    </ligandPart>
</feature>
<proteinExistence type="inferred from homology"/>
<dbReference type="PANTHER" id="PTHR24304:SF2">
    <property type="entry name" value="24-HYDROXYCHOLESTEROL 7-ALPHA-HYDROXYLASE"/>
    <property type="match status" value="1"/>
</dbReference>
<dbReference type="InterPro" id="IPR002403">
    <property type="entry name" value="Cyt_P450_E_grp-IV"/>
</dbReference>
<dbReference type="Proteomes" id="UP000032180">
    <property type="component" value="Chromosome 7"/>
</dbReference>
<keyword evidence="6" id="KW-0560">Oxidoreductase</keyword>
<dbReference type="Gramene" id="LPERR07G16350.1">
    <property type="protein sequence ID" value="LPERR07G16350.1"/>
    <property type="gene ID" value="LPERR07G16350"/>
</dbReference>
<keyword evidence="4 5" id="KW-0408">Iron</keyword>
<protein>
    <recommendedName>
        <fullName evidence="9">Obtusifoliol 14-alpha demethylase</fullName>
    </recommendedName>
</protein>
<name>A0A0D9X0F5_9ORYZ</name>
<dbReference type="PANTHER" id="PTHR24304">
    <property type="entry name" value="CYTOCHROME P450 FAMILY 7"/>
    <property type="match status" value="1"/>
</dbReference>
<dbReference type="HOGENOM" id="CLU_001570_15_0_1"/>
<dbReference type="Pfam" id="PF00067">
    <property type="entry name" value="p450"/>
    <property type="match status" value="1"/>
</dbReference>
<dbReference type="PRINTS" id="PR00385">
    <property type="entry name" value="P450"/>
</dbReference>
<dbReference type="InterPro" id="IPR001128">
    <property type="entry name" value="Cyt_P450"/>
</dbReference>
<evidence type="ECO:0000256" key="5">
    <source>
        <dbReference type="PIRSR" id="PIRSR602403-1"/>
    </source>
</evidence>
<evidence type="ECO:0000256" key="4">
    <source>
        <dbReference type="ARBA" id="ARBA00023004"/>
    </source>
</evidence>
<dbReference type="PRINTS" id="PR00465">
    <property type="entry name" value="EP450IV"/>
</dbReference>
<dbReference type="EnsemblPlants" id="LPERR07G16350.1">
    <property type="protein sequence ID" value="LPERR07G16350.1"/>
    <property type="gene ID" value="LPERR07G16350"/>
</dbReference>
<evidence type="ECO:0000256" key="3">
    <source>
        <dbReference type="ARBA" id="ARBA00022723"/>
    </source>
</evidence>
<dbReference type="GO" id="GO:0020037">
    <property type="term" value="F:heme binding"/>
    <property type="evidence" value="ECO:0007669"/>
    <property type="project" value="InterPro"/>
</dbReference>
<reference evidence="7" key="3">
    <citation type="submission" date="2015-04" db="UniProtKB">
        <authorList>
            <consortium name="EnsemblPlants"/>
        </authorList>
    </citation>
    <scope>IDENTIFICATION</scope>
</reference>
<keyword evidence="2 5" id="KW-0349">Heme</keyword>
<dbReference type="AlphaFoldDB" id="A0A0D9X0F5"/>
<reference evidence="8" key="2">
    <citation type="submission" date="2013-12" db="EMBL/GenBank/DDBJ databases">
        <authorList>
            <person name="Yu Y."/>
            <person name="Lee S."/>
            <person name="de Baynast K."/>
            <person name="Wissotski M."/>
            <person name="Liu L."/>
            <person name="Talag J."/>
            <person name="Goicoechea J."/>
            <person name="Angelova A."/>
            <person name="Jetty R."/>
            <person name="Kudrna D."/>
            <person name="Golser W."/>
            <person name="Rivera L."/>
            <person name="Zhang J."/>
            <person name="Wing R."/>
        </authorList>
    </citation>
    <scope>NUCLEOTIDE SEQUENCE</scope>
</reference>
<dbReference type="InterPro" id="IPR050529">
    <property type="entry name" value="CYP450_sterol_14alpha_dmase"/>
</dbReference>
<evidence type="ECO:0000313" key="8">
    <source>
        <dbReference type="Proteomes" id="UP000032180"/>
    </source>
</evidence>